<name>A0A4Y2A9G2_ARAVE</name>
<feature type="compositionally biased region" description="Polar residues" evidence="1">
    <location>
        <begin position="24"/>
        <end position="37"/>
    </location>
</feature>
<protein>
    <submittedName>
        <fullName evidence="2">Uncharacterized protein</fullName>
    </submittedName>
</protein>
<dbReference type="EMBL" id="BGPR01000010">
    <property type="protein sequence ID" value="GBL76443.1"/>
    <property type="molecule type" value="Genomic_DNA"/>
</dbReference>
<evidence type="ECO:0000313" key="2">
    <source>
        <dbReference type="EMBL" id="GBL76443.1"/>
    </source>
</evidence>
<keyword evidence="3" id="KW-1185">Reference proteome</keyword>
<dbReference type="Proteomes" id="UP000499080">
    <property type="component" value="Unassembled WGS sequence"/>
</dbReference>
<dbReference type="OrthoDB" id="8057007at2759"/>
<feature type="region of interest" description="Disordered" evidence="1">
    <location>
        <begin position="17"/>
        <end position="44"/>
    </location>
</feature>
<reference evidence="2 3" key="1">
    <citation type="journal article" date="2019" name="Sci. Rep.">
        <title>Orb-weaving spider Araneus ventricosus genome elucidates the spidroin gene catalogue.</title>
        <authorList>
            <person name="Kono N."/>
            <person name="Nakamura H."/>
            <person name="Ohtoshi R."/>
            <person name="Moran D.A.P."/>
            <person name="Shinohara A."/>
            <person name="Yoshida Y."/>
            <person name="Fujiwara M."/>
            <person name="Mori M."/>
            <person name="Tomita M."/>
            <person name="Arakawa K."/>
        </authorList>
    </citation>
    <scope>NUCLEOTIDE SEQUENCE [LARGE SCALE GENOMIC DNA]</scope>
</reference>
<accession>A0A4Y2A9G2</accession>
<evidence type="ECO:0000256" key="1">
    <source>
        <dbReference type="SAM" id="MobiDB-lite"/>
    </source>
</evidence>
<gene>
    <name evidence="2" type="ORF">AVEN_53207_1</name>
</gene>
<comment type="caution">
    <text evidence="2">The sequence shown here is derived from an EMBL/GenBank/DDBJ whole genome shotgun (WGS) entry which is preliminary data.</text>
</comment>
<sequence length="87" mass="10069">MFGPALDLDILNQNIIRENDSESDSGTENQNRNQQNRKSYENVSEESVHLPVHNVYQSNISFNDIESIIMPFDGDSHQSVEKWIELF</sequence>
<organism evidence="2 3">
    <name type="scientific">Araneus ventricosus</name>
    <name type="common">Orbweaver spider</name>
    <name type="synonym">Epeira ventricosa</name>
    <dbReference type="NCBI Taxonomy" id="182803"/>
    <lineage>
        <taxon>Eukaryota</taxon>
        <taxon>Metazoa</taxon>
        <taxon>Ecdysozoa</taxon>
        <taxon>Arthropoda</taxon>
        <taxon>Chelicerata</taxon>
        <taxon>Arachnida</taxon>
        <taxon>Araneae</taxon>
        <taxon>Araneomorphae</taxon>
        <taxon>Entelegynae</taxon>
        <taxon>Araneoidea</taxon>
        <taxon>Araneidae</taxon>
        <taxon>Araneus</taxon>
    </lineage>
</organism>
<dbReference type="AlphaFoldDB" id="A0A4Y2A9G2"/>
<evidence type="ECO:0000313" key="3">
    <source>
        <dbReference type="Proteomes" id="UP000499080"/>
    </source>
</evidence>
<proteinExistence type="predicted"/>